<dbReference type="KEGG" id="ehx:EMIHUDRAFT_205539"/>
<evidence type="ECO:0000256" key="3">
    <source>
        <dbReference type="ARBA" id="ARBA00022723"/>
    </source>
</evidence>
<dbReference type="PROSITE" id="PS51808">
    <property type="entry name" value="CHCH"/>
    <property type="match status" value="1"/>
</dbReference>
<dbReference type="HOGENOM" id="CLU_149618_2_2_1"/>
<evidence type="ECO:0000256" key="8">
    <source>
        <dbReference type="PIRSR" id="PIRSR607745-1"/>
    </source>
</evidence>
<dbReference type="GO" id="GO:0033617">
    <property type="term" value="P:mitochondrial respiratory chain complex IV assembly"/>
    <property type="evidence" value="ECO:0007669"/>
    <property type="project" value="TreeGrafter"/>
</dbReference>
<dbReference type="GO" id="GO:0005758">
    <property type="term" value="C:mitochondrial intermembrane space"/>
    <property type="evidence" value="ECO:0007669"/>
    <property type="project" value="UniProtKB-SubCell"/>
</dbReference>
<dbReference type="InterPro" id="IPR009069">
    <property type="entry name" value="Cys_alpha_HP_mot_SF"/>
</dbReference>
<dbReference type="GO" id="GO:0005507">
    <property type="term" value="F:copper ion binding"/>
    <property type="evidence" value="ECO:0007669"/>
    <property type="project" value="InterPro"/>
</dbReference>
<dbReference type="RefSeq" id="XP_005778910.1">
    <property type="nucleotide sequence ID" value="XM_005778853.1"/>
</dbReference>
<dbReference type="KEGG" id="ehx:EMIHUDRAFT_251458"/>
<feature type="binding site" evidence="8">
    <location>
        <position position="29"/>
    </location>
    <ligand>
        <name>Cu cation</name>
        <dbReference type="ChEBI" id="CHEBI:23378"/>
    </ligand>
</feature>
<dbReference type="Pfam" id="PF05051">
    <property type="entry name" value="COX17"/>
    <property type="match status" value="1"/>
</dbReference>
<dbReference type="EnsemblProtists" id="EOD26481">
    <property type="protein sequence ID" value="EOD26481"/>
    <property type="gene ID" value="EMIHUDRAFT_205539"/>
</dbReference>
<dbReference type="STRING" id="2903.R1EU68"/>
<dbReference type="PaxDb" id="2903-EOD26481"/>
<keyword evidence="11" id="KW-1185">Reference proteome</keyword>
<dbReference type="GO" id="GO:0016531">
    <property type="term" value="F:copper chaperone activity"/>
    <property type="evidence" value="ECO:0007669"/>
    <property type="project" value="InterPro"/>
</dbReference>
<evidence type="ECO:0000256" key="7">
    <source>
        <dbReference type="ARBA" id="ARBA00023186"/>
    </source>
</evidence>
<proteinExistence type="inferred from homology"/>
<keyword evidence="5" id="KW-0496">Mitochondrion</keyword>
<feature type="binding site" evidence="8">
    <location>
        <position position="28"/>
    </location>
    <ligand>
        <name>Cu cation</name>
        <dbReference type="ChEBI" id="CHEBI:23378"/>
    </ligand>
</feature>
<keyword evidence="3 8" id="KW-0479">Metal-binding</keyword>
<name>A0A0D3JSJ6_EMIH1</name>
<dbReference type="Proteomes" id="UP000013827">
    <property type="component" value="Unassembled WGS sequence"/>
</dbReference>
<comment type="similarity">
    <text evidence="2">Belongs to the COX17 family.</text>
</comment>
<evidence type="ECO:0000256" key="5">
    <source>
        <dbReference type="ARBA" id="ARBA00023128"/>
    </source>
</evidence>
<evidence type="ECO:0000256" key="1">
    <source>
        <dbReference type="ARBA" id="ARBA00004569"/>
    </source>
</evidence>
<dbReference type="SUPFAM" id="SSF47072">
    <property type="entry name" value="Cysteine alpha-hairpin motif"/>
    <property type="match status" value="1"/>
</dbReference>
<accession>A0A0D3JSJ6</accession>
<evidence type="ECO:0000256" key="6">
    <source>
        <dbReference type="ARBA" id="ARBA00023157"/>
    </source>
</evidence>
<keyword evidence="7" id="KW-0143">Chaperone</keyword>
<protein>
    <recommendedName>
        <fullName evidence="12">Cytochrome c oxidase copper chaperone</fullName>
    </recommendedName>
</protein>
<keyword evidence="4 8" id="KW-0186">Copper</keyword>
<evidence type="ECO:0000313" key="10">
    <source>
        <dbReference type="EnsemblProtists" id="EOD26481"/>
    </source>
</evidence>
<dbReference type="RefSeq" id="XP_005791712.1">
    <property type="nucleotide sequence ID" value="XM_005791655.1"/>
</dbReference>
<dbReference type="InterPro" id="IPR007745">
    <property type="entry name" value="Cyt_c_oxidase_Cu-chaperone"/>
</dbReference>
<dbReference type="PANTHER" id="PTHR16719:SF0">
    <property type="entry name" value="CYTOCHROME C OXIDASE COPPER CHAPERONE"/>
    <property type="match status" value="1"/>
</dbReference>
<organism evidence="10 11">
    <name type="scientific">Emiliania huxleyi (strain CCMP1516)</name>
    <dbReference type="NCBI Taxonomy" id="280463"/>
    <lineage>
        <taxon>Eukaryota</taxon>
        <taxon>Haptista</taxon>
        <taxon>Haptophyta</taxon>
        <taxon>Prymnesiophyceae</taxon>
        <taxon>Isochrysidales</taxon>
        <taxon>Noelaerhabdaceae</taxon>
        <taxon>Emiliania</taxon>
    </lineage>
</organism>
<dbReference type="eggNOG" id="KOG3496">
    <property type="taxonomic scope" value="Eukaryota"/>
</dbReference>
<sequence length="92" mass="9890">MQPSEAASSQAASPQAATEEEKPKLKICCACPETRKPRDECVVEKGEESCGEYIEAHKVCLRSHGFKSGPINSAGARPEFCGQAVGAMWTVY</sequence>
<reference evidence="11" key="1">
    <citation type="journal article" date="2013" name="Nature">
        <title>Pan genome of the phytoplankton Emiliania underpins its global distribution.</title>
        <authorList>
            <person name="Read B.A."/>
            <person name="Kegel J."/>
            <person name="Klute M.J."/>
            <person name="Kuo A."/>
            <person name="Lefebvre S.C."/>
            <person name="Maumus F."/>
            <person name="Mayer C."/>
            <person name="Miller J."/>
            <person name="Monier A."/>
            <person name="Salamov A."/>
            <person name="Young J."/>
            <person name="Aguilar M."/>
            <person name="Claverie J.M."/>
            <person name="Frickenhaus S."/>
            <person name="Gonzalez K."/>
            <person name="Herman E.K."/>
            <person name="Lin Y.C."/>
            <person name="Napier J."/>
            <person name="Ogata H."/>
            <person name="Sarno A.F."/>
            <person name="Shmutz J."/>
            <person name="Schroeder D."/>
            <person name="de Vargas C."/>
            <person name="Verret F."/>
            <person name="von Dassow P."/>
            <person name="Valentin K."/>
            <person name="Van de Peer Y."/>
            <person name="Wheeler G."/>
            <person name="Dacks J.B."/>
            <person name="Delwiche C.F."/>
            <person name="Dyhrman S.T."/>
            <person name="Glockner G."/>
            <person name="John U."/>
            <person name="Richards T."/>
            <person name="Worden A.Z."/>
            <person name="Zhang X."/>
            <person name="Grigoriev I.V."/>
            <person name="Allen A.E."/>
            <person name="Bidle K."/>
            <person name="Borodovsky M."/>
            <person name="Bowler C."/>
            <person name="Brownlee C."/>
            <person name="Cock J.M."/>
            <person name="Elias M."/>
            <person name="Gladyshev V.N."/>
            <person name="Groth M."/>
            <person name="Guda C."/>
            <person name="Hadaegh A."/>
            <person name="Iglesias-Rodriguez M.D."/>
            <person name="Jenkins J."/>
            <person name="Jones B.M."/>
            <person name="Lawson T."/>
            <person name="Leese F."/>
            <person name="Lindquist E."/>
            <person name="Lobanov A."/>
            <person name="Lomsadze A."/>
            <person name="Malik S.B."/>
            <person name="Marsh M.E."/>
            <person name="Mackinder L."/>
            <person name="Mock T."/>
            <person name="Mueller-Roeber B."/>
            <person name="Pagarete A."/>
            <person name="Parker M."/>
            <person name="Probert I."/>
            <person name="Quesneville H."/>
            <person name="Raines C."/>
            <person name="Rensing S.A."/>
            <person name="Riano-Pachon D.M."/>
            <person name="Richier S."/>
            <person name="Rokitta S."/>
            <person name="Shiraiwa Y."/>
            <person name="Soanes D.M."/>
            <person name="van der Giezen M."/>
            <person name="Wahlund T.M."/>
            <person name="Williams B."/>
            <person name="Wilson W."/>
            <person name="Wolfe G."/>
            <person name="Wurch L.L."/>
        </authorList>
    </citation>
    <scope>NUCLEOTIDE SEQUENCE</scope>
</reference>
<dbReference type="GeneID" id="17284556"/>
<dbReference type="EnsemblProtists" id="EOD39283">
    <property type="protein sequence ID" value="EOD39283"/>
    <property type="gene ID" value="EMIHUDRAFT_251458"/>
</dbReference>
<feature type="compositionally biased region" description="Low complexity" evidence="9">
    <location>
        <begin position="1"/>
        <end position="17"/>
    </location>
</feature>
<evidence type="ECO:0000313" key="11">
    <source>
        <dbReference type="Proteomes" id="UP000013827"/>
    </source>
</evidence>
<evidence type="ECO:0000256" key="2">
    <source>
        <dbReference type="ARBA" id="ARBA00009241"/>
    </source>
</evidence>
<reference evidence="10" key="2">
    <citation type="submission" date="2024-10" db="UniProtKB">
        <authorList>
            <consortium name="EnsemblProtists"/>
        </authorList>
    </citation>
    <scope>IDENTIFICATION</scope>
</reference>
<evidence type="ECO:0000256" key="9">
    <source>
        <dbReference type="SAM" id="MobiDB-lite"/>
    </source>
</evidence>
<keyword evidence="6" id="KW-1015">Disulfide bond</keyword>
<dbReference type="Gene3D" id="1.10.287.1130">
    <property type="entry name" value="CytochromE C oxidase copper chaperone"/>
    <property type="match status" value="1"/>
</dbReference>
<feature type="region of interest" description="Disordered" evidence="9">
    <location>
        <begin position="1"/>
        <end position="23"/>
    </location>
</feature>
<dbReference type="GeneID" id="17272027"/>
<evidence type="ECO:0008006" key="12">
    <source>
        <dbReference type="Google" id="ProtNLM"/>
    </source>
</evidence>
<dbReference type="AlphaFoldDB" id="A0A0D3JSJ6"/>
<evidence type="ECO:0000256" key="4">
    <source>
        <dbReference type="ARBA" id="ARBA00023008"/>
    </source>
</evidence>
<comment type="subcellular location">
    <subcellularLocation>
        <location evidence="1">Mitochondrion intermembrane space</location>
    </subcellularLocation>
</comment>
<dbReference type="PANTHER" id="PTHR16719">
    <property type="entry name" value="CYTOCHROME C OXIDASE COPPER CHAPERONE"/>
    <property type="match status" value="1"/>
</dbReference>